<feature type="domain" description="Heterokaryon incompatibility" evidence="2">
    <location>
        <begin position="120"/>
        <end position="283"/>
    </location>
</feature>
<accession>A0A9W8NN96</accession>
<protein>
    <recommendedName>
        <fullName evidence="2">Heterokaryon incompatibility domain-containing protein</fullName>
    </recommendedName>
</protein>
<evidence type="ECO:0000313" key="4">
    <source>
        <dbReference type="Proteomes" id="UP001148614"/>
    </source>
</evidence>
<feature type="compositionally biased region" description="Basic and acidic residues" evidence="1">
    <location>
        <begin position="87"/>
        <end position="100"/>
    </location>
</feature>
<dbReference type="Pfam" id="PF06985">
    <property type="entry name" value="HET"/>
    <property type="match status" value="1"/>
</dbReference>
<dbReference type="EMBL" id="JANPWZ010000098">
    <property type="protein sequence ID" value="KAJ3579418.1"/>
    <property type="molecule type" value="Genomic_DNA"/>
</dbReference>
<keyword evidence="4" id="KW-1185">Reference proteome</keyword>
<comment type="caution">
    <text evidence="3">The sequence shown here is derived from an EMBL/GenBank/DDBJ whole genome shotgun (WGS) entry which is preliminary data.</text>
</comment>
<dbReference type="PANTHER" id="PTHR24148">
    <property type="entry name" value="ANKYRIN REPEAT DOMAIN-CONTAINING PROTEIN 39 HOMOLOG-RELATED"/>
    <property type="match status" value="1"/>
</dbReference>
<gene>
    <name evidence="3" type="ORF">NPX13_g1144</name>
</gene>
<feature type="compositionally biased region" description="Polar residues" evidence="1">
    <location>
        <begin position="101"/>
        <end position="113"/>
    </location>
</feature>
<dbReference type="PANTHER" id="PTHR24148:SF64">
    <property type="entry name" value="HETEROKARYON INCOMPATIBILITY DOMAIN-CONTAINING PROTEIN"/>
    <property type="match status" value="1"/>
</dbReference>
<dbReference type="Proteomes" id="UP001148614">
    <property type="component" value="Unassembled WGS sequence"/>
</dbReference>
<reference evidence="3" key="1">
    <citation type="submission" date="2022-07" db="EMBL/GenBank/DDBJ databases">
        <title>Genome Sequence of Xylaria arbuscula.</title>
        <authorList>
            <person name="Buettner E."/>
        </authorList>
    </citation>
    <scope>NUCLEOTIDE SEQUENCE</scope>
    <source>
        <strain evidence="3">VT107</strain>
    </source>
</reference>
<dbReference type="InterPro" id="IPR052895">
    <property type="entry name" value="HetReg/Transcr_Mod"/>
</dbReference>
<evidence type="ECO:0000313" key="3">
    <source>
        <dbReference type="EMBL" id="KAJ3579418.1"/>
    </source>
</evidence>
<proteinExistence type="predicted"/>
<evidence type="ECO:0000256" key="1">
    <source>
        <dbReference type="SAM" id="MobiDB-lite"/>
    </source>
</evidence>
<evidence type="ECO:0000259" key="2">
    <source>
        <dbReference type="Pfam" id="PF06985"/>
    </source>
</evidence>
<feature type="region of interest" description="Disordered" evidence="1">
    <location>
        <begin position="87"/>
        <end position="114"/>
    </location>
</feature>
<dbReference type="VEuPathDB" id="FungiDB:F4678DRAFT_443449"/>
<organism evidence="3 4">
    <name type="scientific">Xylaria arbuscula</name>
    <dbReference type="NCBI Taxonomy" id="114810"/>
    <lineage>
        <taxon>Eukaryota</taxon>
        <taxon>Fungi</taxon>
        <taxon>Dikarya</taxon>
        <taxon>Ascomycota</taxon>
        <taxon>Pezizomycotina</taxon>
        <taxon>Sordariomycetes</taxon>
        <taxon>Xylariomycetidae</taxon>
        <taxon>Xylariales</taxon>
        <taxon>Xylariaceae</taxon>
        <taxon>Xylaria</taxon>
    </lineage>
</organism>
<name>A0A9W8NN96_9PEZI</name>
<dbReference type="InterPro" id="IPR010730">
    <property type="entry name" value="HET"/>
</dbReference>
<sequence>MDHAISSYEYAPLDPHSHAIRLVTILPGQPDDRIELEITHTVLPPVDAEPVTHKDSLVEIQRHLPRGWLALKTAQGRMLFHKRSDDGIDRSQWDHPDPSFRSESGNSTEQIPDSSYRPEYEALSYVWGSPEPYEYAYVMSKDASNKVGSLGLGTNLSLAVRRLRDSQKLRVMWIDAICINQEDVMERNEQVKRMGVIYRKALRVVVWLGPTSPDIDLAFKLICLAGQRIEILASGGVFPAPGYTMRADEGLAEMDLQSDTATWMAIFSVISLPWFTRLWVVQEIWLASPESVLICGKAEIQWKLFRNGITTLAYNKYSPGDYVARLSTSHAHAFCAAPTNKTFEELLMQYAAYQDCDHHHDRIYGLLGVMPHTIATAIRDTIDYNKPFEKVYKEIFFLRANQSRRLDLLQYCIGTDHLPLPIPDYWVTWENWTTWVPNWCIKKRYNVGLQHATAAGFSPSEFQYIEPGLLRVPAVVITTISTIENTQVNTFSDIVPYFRRVDLQSLQENLDHTGQALLDAYLHCFLRGDTAENRGVGWASFDDVKSYILASVGQPEGVVASEADVPRTHFIPLHQQRALNSRCPDSSFFTSADKVVGSGSLMMQPATQPSDTRTANSSIGDVVALLLGCCAPLVLRPHGETYKVVDDCYVHGFMEGQALLGPLERQFHLQNLYYESGRRRAFVNTYTGACYLQDPRLRGIPLPSEWELAPHDDQARVHDDPEVFCRYRHRDTGELINYDPRMTADALRNRGFQCRPLR</sequence>
<dbReference type="AlphaFoldDB" id="A0A9W8NN96"/>